<dbReference type="GO" id="GO:0030261">
    <property type="term" value="P:chromosome condensation"/>
    <property type="evidence" value="ECO:0007669"/>
    <property type="project" value="TreeGrafter"/>
</dbReference>
<dbReference type="EMBL" id="SZYD01000006">
    <property type="protein sequence ID" value="KAD5960649.1"/>
    <property type="molecule type" value="Genomic_DNA"/>
</dbReference>
<feature type="compositionally biased region" description="Low complexity" evidence="4">
    <location>
        <begin position="190"/>
        <end position="207"/>
    </location>
</feature>
<evidence type="ECO:0000313" key="7">
    <source>
        <dbReference type="Proteomes" id="UP000326396"/>
    </source>
</evidence>
<evidence type="ECO:0000313" key="6">
    <source>
        <dbReference type="EMBL" id="KAD5960649.1"/>
    </source>
</evidence>
<evidence type="ECO:0000256" key="2">
    <source>
        <dbReference type="ARBA" id="ARBA00023125"/>
    </source>
</evidence>
<dbReference type="GO" id="GO:0031492">
    <property type="term" value="F:nucleosomal DNA binding"/>
    <property type="evidence" value="ECO:0007669"/>
    <property type="project" value="TreeGrafter"/>
</dbReference>
<dbReference type="GO" id="GO:0003690">
    <property type="term" value="F:double-stranded DNA binding"/>
    <property type="evidence" value="ECO:0007669"/>
    <property type="project" value="TreeGrafter"/>
</dbReference>
<dbReference type="SUPFAM" id="SSF46785">
    <property type="entry name" value="Winged helix' DNA-binding domain"/>
    <property type="match status" value="1"/>
</dbReference>
<dbReference type="GO" id="GO:0045910">
    <property type="term" value="P:negative regulation of DNA recombination"/>
    <property type="evidence" value="ECO:0007669"/>
    <property type="project" value="TreeGrafter"/>
</dbReference>
<keyword evidence="2" id="KW-0238">DNA-binding</keyword>
<dbReference type="PRINTS" id="PR00929">
    <property type="entry name" value="ATHOOK"/>
</dbReference>
<evidence type="ECO:0000256" key="3">
    <source>
        <dbReference type="ARBA" id="ARBA00023242"/>
    </source>
</evidence>
<comment type="subcellular location">
    <subcellularLocation>
        <location evidence="1">Nucleus</location>
    </subcellularLocation>
</comment>
<keyword evidence="3" id="KW-0539">Nucleus</keyword>
<dbReference type="GO" id="GO:0000786">
    <property type="term" value="C:nucleosome"/>
    <property type="evidence" value="ECO:0007669"/>
    <property type="project" value="InterPro"/>
</dbReference>
<dbReference type="InterPro" id="IPR036388">
    <property type="entry name" value="WH-like_DNA-bd_sf"/>
</dbReference>
<dbReference type="PANTHER" id="PTHR11467">
    <property type="entry name" value="HISTONE H1"/>
    <property type="match status" value="1"/>
</dbReference>
<dbReference type="InterPro" id="IPR017956">
    <property type="entry name" value="AT_hook_DNA-bd_motif"/>
</dbReference>
<dbReference type="Gene3D" id="1.10.10.10">
    <property type="entry name" value="Winged helix-like DNA-binding domain superfamily/Winged helix DNA-binding domain"/>
    <property type="match status" value="1"/>
</dbReference>
<name>A0A5N6P4X8_9ASTR</name>
<protein>
    <recommendedName>
        <fullName evidence="5">H15 domain-containing protein</fullName>
    </recommendedName>
</protein>
<comment type="caution">
    <text evidence="6">The sequence shown here is derived from an EMBL/GenBank/DDBJ whole genome shotgun (WGS) entry which is preliminary data.</text>
</comment>
<keyword evidence="7" id="KW-1185">Reference proteome</keyword>
<gene>
    <name evidence="6" type="ORF">E3N88_12121</name>
</gene>
<feature type="region of interest" description="Disordered" evidence="4">
    <location>
        <begin position="170"/>
        <end position="262"/>
    </location>
</feature>
<dbReference type="SMART" id="SM00526">
    <property type="entry name" value="H15"/>
    <property type="match status" value="1"/>
</dbReference>
<evidence type="ECO:0000256" key="4">
    <source>
        <dbReference type="SAM" id="MobiDB-lite"/>
    </source>
</evidence>
<dbReference type="InterPro" id="IPR005818">
    <property type="entry name" value="Histone_H1/H5_H15"/>
</dbReference>
<evidence type="ECO:0000259" key="5">
    <source>
        <dbReference type="PROSITE" id="PS51504"/>
    </source>
</evidence>
<proteinExistence type="predicted"/>
<feature type="domain" description="H15" evidence="5">
    <location>
        <begin position="98"/>
        <end position="168"/>
    </location>
</feature>
<sequence length="262" mass="28034">MTCWSNESWSIGGTSKRMASHMAFGRMCLSLGRMGPVEWVGAKVYGRLKLTHEGAQPNGVASEWSAWRMSGGSSESRHSALVSSFGRMVASRPPFARQKLRSTRMILAAIDSLKQKDGSSASSISNYIESACGSLPDDHTNILTDQLNKLVHDGELVVVNNNYLRLDTSVPVKRGRGRPPKAKDPSAIQSPTSADASAAEPPSAEPGSEVKRGRGRPKKDPNAPSAPKKVKVASVPTPPSSTGRPRGRPRKVRPELAGVEAN</sequence>
<dbReference type="SMART" id="SM00384">
    <property type="entry name" value="AT_hook"/>
    <property type="match status" value="3"/>
</dbReference>
<accession>A0A5N6P4X8</accession>
<dbReference type="Pfam" id="PF00538">
    <property type="entry name" value="Linker_histone"/>
    <property type="match status" value="1"/>
</dbReference>
<dbReference type="PROSITE" id="PS51504">
    <property type="entry name" value="H15"/>
    <property type="match status" value="1"/>
</dbReference>
<dbReference type="PANTHER" id="PTHR11467:SF162">
    <property type="entry name" value="HMG-Y-RELATED PROTEIN A"/>
    <property type="match status" value="1"/>
</dbReference>
<dbReference type="Proteomes" id="UP000326396">
    <property type="component" value="Linkage Group LG14"/>
</dbReference>
<dbReference type="InterPro" id="IPR036390">
    <property type="entry name" value="WH_DNA-bd_sf"/>
</dbReference>
<evidence type="ECO:0000256" key="1">
    <source>
        <dbReference type="ARBA" id="ARBA00004123"/>
    </source>
</evidence>
<dbReference type="GO" id="GO:0005730">
    <property type="term" value="C:nucleolus"/>
    <property type="evidence" value="ECO:0007669"/>
    <property type="project" value="TreeGrafter"/>
</dbReference>
<dbReference type="GO" id="GO:0006334">
    <property type="term" value="P:nucleosome assembly"/>
    <property type="evidence" value="ECO:0007669"/>
    <property type="project" value="InterPro"/>
</dbReference>
<organism evidence="6 7">
    <name type="scientific">Mikania micrantha</name>
    <name type="common">bitter vine</name>
    <dbReference type="NCBI Taxonomy" id="192012"/>
    <lineage>
        <taxon>Eukaryota</taxon>
        <taxon>Viridiplantae</taxon>
        <taxon>Streptophyta</taxon>
        <taxon>Embryophyta</taxon>
        <taxon>Tracheophyta</taxon>
        <taxon>Spermatophyta</taxon>
        <taxon>Magnoliopsida</taxon>
        <taxon>eudicotyledons</taxon>
        <taxon>Gunneridae</taxon>
        <taxon>Pentapetalae</taxon>
        <taxon>asterids</taxon>
        <taxon>campanulids</taxon>
        <taxon>Asterales</taxon>
        <taxon>Asteraceae</taxon>
        <taxon>Asteroideae</taxon>
        <taxon>Heliantheae alliance</taxon>
        <taxon>Eupatorieae</taxon>
        <taxon>Mikania</taxon>
    </lineage>
</organism>
<reference evidence="6 7" key="1">
    <citation type="submission" date="2019-05" db="EMBL/GenBank/DDBJ databases">
        <title>Mikania micrantha, genome provides insights into the molecular mechanism of rapid growth.</title>
        <authorList>
            <person name="Liu B."/>
        </authorList>
    </citation>
    <scope>NUCLEOTIDE SEQUENCE [LARGE SCALE GENOMIC DNA]</scope>
    <source>
        <strain evidence="6">NLD-2019</strain>
        <tissue evidence="6">Leaf</tissue>
    </source>
</reference>
<dbReference type="AlphaFoldDB" id="A0A5N6P4X8"/>
<dbReference type="OrthoDB" id="1110759at2759"/>